<dbReference type="GO" id="GO:0009403">
    <property type="term" value="P:toxin biosynthetic process"/>
    <property type="evidence" value="ECO:0007669"/>
    <property type="project" value="InterPro"/>
</dbReference>
<keyword evidence="3 5" id="KW-1133">Transmembrane helix</keyword>
<evidence type="ECO:0000256" key="5">
    <source>
        <dbReference type="SAM" id="Phobius"/>
    </source>
</evidence>
<dbReference type="PANTHER" id="PTHR37306">
    <property type="entry name" value="COLICIN V PRODUCTION PROTEIN"/>
    <property type="match status" value="1"/>
</dbReference>
<gene>
    <name evidence="6" type="ORF">SAMN04488096_103160</name>
</gene>
<protein>
    <submittedName>
        <fullName evidence="6">Membrane protein required for colicin V production</fullName>
    </submittedName>
</protein>
<dbReference type="EMBL" id="FQYY01000003">
    <property type="protein sequence ID" value="SHI64503.1"/>
    <property type="molecule type" value="Genomic_DNA"/>
</dbReference>
<organism evidence="6 7">
    <name type="scientific">Mesonia phycicola</name>
    <dbReference type="NCBI Taxonomy" id="579105"/>
    <lineage>
        <taxon>Bacteria</taxon>
        <taxon>Pseudomonadati</taxon>
        <taxon>Bacteroidota</taxon>
        <taxon>Flavobacteriia</taxon>
        <taxon>Flavobacteriales</taxon>
        <taxon>Flavobacteriaceae</taxon>
        <taxon>Mesonia</taxon>
    </lineage>
</organism>
<dbReference type="GO" id="GO:0016020">
    <property type="term" value="C:membrane"/>
    <property type="evidence" value="ECO:0007669"/>
    <property type="project" value="UniProtKB-SubCell"/>
</dbReference>
<evidence type="ECO:0000256" key="3">
    <source>
        <dbReference type="ARBA" id="ARBA00022989"/>
    </source>
</evidence>
<dbReference type="AlphaFoldDB" id="A0A1M6CUD1"/>
<dbReference type="Proteomes" id="UP000184225">
    <property type="component" value="Unassembled WGS sequence"/>
</dbReference>
<feature type="transmembrane region" description="Helical" evidence="5">
    <location>
        <begin position="67"/>
        <end position="86"/>
    </location>
</feature>
<evidence type="ECO:0000313" key="7">
    <source>
        <dbReference type="Proteomes" id="UP000184225"/>
    </source>
</evidence>
<keyword evidence="4 5" id="KW-0472">Membrane</keyword>
<sequence length="167" mass="18516">MSTIDIVIGVILILGFIRGFMRGLIIEIASLIALVAGIYGAIHFSHFTLEFLKDYVSWEDKYIELCAYAVTFIIIVVSILLIGKLLTKLAGAIALGIVNRICGGLFGILKLAFVISVVMMFLGNMNNDYQLIDEEHIDKSILYQPVSQIAPLILPPLMQEIDKQKES</sequence>
<dbReference type="InterPro" id="IPR003825">
    <property type="entry name" value="Colicin-V_CvpA"/>
</dbReference>
<dbReference type="OrthoDB" id="9799585at2"/>
<feature type="transmembrane region" description="Helical" evidence="5">
    <location>
        <begin position="98"/>
        <end position="122"/>
    </location>
</feature>
<accession>A0A1M6CUD1</accession>
<feature type="transmembrane region" description="Helical" evidence="5">
    <location>
        <begin position="6"/>
        <end position="21"/>
    </location>
</feature>
<evidence type="ECO:0000256" key="1">
    <source>
        <dbReference type="ARBA" id="ARBA00004141"/>
    </source>
</evidence>
<dbReference type="Pfam" id="PF02674">
    <property type="entry name" value="Colicin_V"/>
    <property type="match status" value="1"/>
</dbReference>
<dbReference type="RefSeq" id="WP_073149051.1">
    <property type="nucleotide sequence ID" value="NZ_FQYY01000003.1"/>
</dbReference>
<keyword evidence="2 5" id="KW-0812">Transmembrane</keyword>
<dbReference type="STRING" id="579105.SAMN04488096_103160"/>
<keyword evidence="7" id="KW-1185">Reference proteome</keyword>
<evidence type="ECO:0000313" key="6">
    <source>
        <dbReference type="EMBL" id="SHI64503.1"/>
    </source>
</evidence>
<reference evidence="6 7" key="1">
    <citation type="submission" date="2016-11" db="EMBL/GenBank/DDBJ databases">
        <authorList>
            <person name="Jaros S."/>
            <person name="Januszkiewicz K."/>
            <person name="Wedrychowicz H."/>
        </authorList>
    </citation>
    <scope>NUCLEOTIDE SEQUENCE [LARGE SCALE GENOMIC DNA]</scope>
    <source>
        <strain evidence="6 7">DSM 21425</strain>
    </source>
</reference>
<name>A0A1M6CUD1_9FLAO</name>
<dbReference type="PANTHER" id="PTHR37306:SF1">
    <property type="entry name" value="COLICIN V PRODUCTION PROTEIN"/>
    <property type="match status" value="1"/>
</dbReference>
<proteinExistence type="predicted"/>
<comment type="subcellular location">
    <subcellularLocation>
        <location evidence="1">Membrane</location>
        <topology evidence="1">Multi-pass membrane protein</topology>
    </subcellularLocation>
</comment>
<evidence type="ECO:0000256" key="2">
    <source>
        <dbReference type="ARBA" id="ARBA00022692"/>
    </source>
</evidence>
<feature type="transmembrane region" description="Helical" evidence="5">
    <location>
        <begin position="28"/>
        <end position="47"/>
    </location>
</feature>
<evidence type="ECO:0000256" key="4">
    <source>
        <dbReference type="ARBA" id="ARBA00023136"/>
    </source>
</evidence>